<dbReference type="EMBL" id="CAVNYO010000440">
    <property type="protein sequence ID" value="CAK5279763.1"/>
    <property type="molecule type" value="Genomic_DNA"/>
</dbReference>
<evidence type="ECO:0008006" key="4">
    <source>
        <dbReference type="Google" id="ProtNLM"/>
    </source>
</evidence>
<proteinExistence type="predicted"/>
<name>A0AAD2HPK2_9AGAR</name>
<evidence type="ECO:0000313" key="3">
    <source>
        <dbReference type="Proteomes" id="UP001295794"/>
    </source>
</evidence>
<keyword evidence="3" id="KW-1185">Reference proteome</keyword>
<evidence type="ECO:0000256" key="1">
    <source>
        <dbReference type="SAM" id="SignalP"/>
    </source>
</evidence>
<gene>
    <name evidence="2" type="ORF">MYCIT1_LOCUS30010</name>
</gene>
<dbReference type="PANTHER" id="PTHR38849">
    <property type="entry name" value="SMALL SECRETED PROTEIN"/>
    <property type="match status" value="1"/>
</dbReference>
<evidence type="ECO:0000313" key="2">
    <source>
        <dbReference type="EMBL" id="CAK5279763.1"/>
    </source>
</evidence>
<dbReference type="PANTHER" id="PTHR38849:SF1">
    <property type="entry name" value="SMALL SECRETED PROTEIN"/>
    <property type="match status" value="1"/>
</dbReference>
<feature type="chain" id="PRO_5042069177" description="Small secreted protein" evidence="1">
    <location>
        <begin position="18"/>
        <end position="154"/>
    </location>
</feature>
<comment type="caution">
    <text evidence="2">The sequence shown here is derived from an EMBL/GenBank/DDBJ whole genome shotgun (WGS) entry which is preliminary data.</text>
</comment>
<dbReference type="Proteomes" id="UP001295794">
    <property type="component" value="Unassembled WGS sequence"/>
</dbReference>
<dbReference type="AlphaFoldDB" id="A0AAD2HPK2"/>
<protein>
    <recommendedName>
        <fullName evidence="4">Small secreted protein</fullName>
    </recommendedName>
</protein>
<keyword evidence="1" id="KW-0732">Signal</keyword>
<accession>A0AAD2HPK2</accession>
<feature type="signal peptide" evidence="1">
    <location>
        <begin position="1"/>
        <end position="17"/>
    </location>
</feature>
<sequence>MQFKIFTVLALAATAFAAPVSVEKRSARTYAQLTISDGVGGNALAEAQAKFPAGNLSATQVQDFNTEAHCAVLAESAFIAAGKSSAVSVGLTKNKVLKIWGTIVALQGIINEHGGTPTADQTAHLQEQQTKLGVNVALDKKNAGKPSQTVSFNC</sequence>
<reference evidence="2" key="1">
    <citation type="submission" date="2023-11" db="EMBL/GenBank/DDBJ databases">
        <authorList>
            <person name="De Vega J J."/>
            <person name="De Vega J J."/>
        </authorList>
    </citation>
    <scope>NUCLEOTIDE SEQUENCE</scope>
</reference>
<organism evidence="2 3">
    <name type="scientific">Mycena citricolor</name>
    <dbReference type="NCBI Taxonomy" id="2018698"/>
    <lineage>
        <taxon>Eukaryota</taxon>
        <taxon>Fungi</taxon>
        <taxon>Dikarya</taxon>
        <taxon>Basidiomycota</taxon>
        <taxon>Agaricomycotina</taxon>
        <taxon>Agaricomycetes</taxon>
        <taxon>Agaricomycetidae</taxon>
        <taxon>Agaricales</taxon>
        <taxon>Marasmiineae</taxon>
        <taxon>Mycenaceae</taxon>
        <taxon>Mycena</taxon>
    </lineage>
</organism>